<evidence type="ECO:0000259" key="2">
    <source>
        <dbReference type="PROSITE" id="PS50158"/>
    </source>
</evidence>
<dbReference type="GO" id="GO:0008270">
    <property type="term" value="F:zinc ion binding"/>
    <property type="evidence" value="ECO:0007669"/>
    <property type="project" value="UniProtKB-KW"/>
</dbReference>
<proteinExistence type="predicted"/>
<keyword evidence="4" id="KW-1185">Reference proteome</keyword>
<feature type="domain" description="CCHC-type" evidence="2">
    <location>
        <begin position="134"/>
        <end position="148"/>
    </location>
</feature>
<keyword evidence="1" id="KW-0863">Zinc-finger</keyword>
<evidence type="ECO:0000313" key="3">
    <source>
        <dbReference type="EMBL" id="KYQ59576.1"/>
    </source>
</evidence>
<keyword evidence="1" id="KW-0479">Metal-binding</keyword>
<sequence length="258" mass="29287">MTFRDVEDSIRPFNGDEKCPIDFEETAELFECAELHRQMDKRKIKKDESIQAYFLAMKEITSRGETEEETLFQYVIDGMEDQTVNKSVLYGARNAKEFKEKLKVYEKMRMKTTSVTKSANAAANKKVKPKEDVRCFNCGEIGHRSTMCDSKSKGTKCFKCNEFFNALVDTGNQMNIINQSGPYRITRVKPKDTYDVIRVGDGEGPVRTITCAEYLKQWINPVSQYQALSGFDNTSGRPNVGSQEMAPETGTVVALKKV</sequence>
<dbReference type="Gene3D" id="4.10.60.10">
    <property type="entry name" value="Zinc finger, CCHC-type"/>
    <property type="match status" value="1"/>
</dbReference>
<name>A0A151XGQ1_9HYME</name>
<evidence type="ECO:0000256" key="1">
    <source>
        <dbReference type="PROSITE-ProRule" id="PRU00047"/>
    </source>
</evidence>
<dbReference type="AlphaFoldDB" id="A0A151XGQ1"/>
<protein>
    <recommendedName>
        <fullName evidence="2">CCHC-type domain-containing protein</fullName>
    </recommendedName>
</protein>
<dbReference type="InterPro" id="IPR001878">
    <property type="entry name" value="Znf_CCHC"/>
</dbReference>
<keyword evidence="1" id="KW-0862">Zinc</keyword>
<organism evidence="3 4">
    <name type="scientific">Mycetomoellerius zeteki</name>
    <dbReference type="NCBI Taxonomy" id="64791"/>
    <lineage>
        <taxon>Eukaryota</taxon>
        <taxon>Metazoa</taxon>
        <taxon>Ecdysozoa</taxon>
        <taxon>Arthropoda</taxon>
        <taxon>Hexapoda</taxon>
        <taxon>Insecta</taxon>
        <taxon>Pterygota</taxon>
        <taxon>Neoptera</taxon>
        <taxon>Endopterygota</taxon>
        <taxon>Hymenoptera</taxon>
        <taxon>Apocrita</taxon>
        <taxon>Aculeata</taxon>
        <taxon>Formicoidea</taxon>
        <taxon>Formicidae</taxon>
        <taxon>Myrmicinae</taxon>
        <taxon>Mycetomoellerius</taxon>
    </lineage>
</organism>
<dbReference type="InterPro" id="IPR036875">
    <property type="entry name" value="Znf_CCHC_sf"/>
</dbReference>
<dbReference type="Pfam" id="PF00098">
    <property type="entry name" value="zf-CCHC"/>
    <property type="match status" value="1"/>
</dbReference>
<dbReference type="STRING" id="64791.A0A151XGQ1"/>
<dbReference type="SUPFAM" id="SSF57756">
    <property type="entry name" value="Retrovirus zinc finger-like domains"/>
    <property type="match status" value="1"/>
</dbReference>
<gene>
    <name evidence="3" type="ORF">ALC60_01402</name>
</gene>
<accession>A0A151XGQ1</accession>
<dbReference type="PROSITE" id="PS50158">
    <property type="entry name" value="ZF_CCHC"/>
    <property type="match status" value="1"/>
</dbReference>
<dbReference type="SMART" id="SM00343">
    <property type="entry name" value="ZnF_C2HC"/>
    <property type="match status" value="1"/>
</dbReference>
<dbReference type="Proteomes" id="UP000075809">
    <property type="component" value="Unassembled WGS sequence"/>
</dbReference>
<evidence type="ECO:0000313" key="4">
    <source>
        <dbReference type="Proteomes" id="UP000075809"/>
    </source>
</evidence>
<dbReference type="EMBL" id="KQ982151">
    <property type="protein sequence ID" value="KYQ59576.1"/>
    <property type="molecule type" value="Genomic_DNA"/>
</dbReference>
<reference evidence="3 4" key="1">
    <citation type="submission" date="2015-09" db="EMBL/GenBank/DDBJ databases">
        <title>Trachymyrmex zeteki WGS genome.</title>
        <authorList>
            <person name="Nygaard S."/>
            <person name="Hu H."/>
            <person name="Boomsma J."/>
            <person name="Zhang G."/>
        </authorList>
    </citation>
    <scope>NUCLEOTIDE SEQUENCE [LARGE SCALE GENOMIC DNA]</scope>
    <source>
        <strain evidence="3">Tzet28-1</strain>
        <tissue evidence="3">Whole body</tissue>
    </source>
</reference>
<dbReference type="GO" id="GO:0003676">
    <property type="term" value="F:nucleic acid binding"/>
    <property type="evidence" value="ECO:0007669"/>
    <property type="project" value="InterPro"/>
</dbReference>